<dbReference type="Pfam" id="PF13188">
    <property type="entry name" value="PAS_8"/>
    <property type="match status" value="1"/>
</dbReference>
<dbReference type="GO" id="GO:0004016">
    <property type="term" value="F:adenylate cyclase activity"/>
    <property type="evidence" value="ECO:0007669"/>
    <property type="project" value="UniProtKB-ARBA"/>
</dbReference>
<dbReference type="GO" id="GO:0035556">
    <property type="term" value="P:intracellular signal transduction"/>
    <property type="evidence" value="ECO:0007669"/>
    <property type="project" value="InterPro"/>
</dbReference>
<dbReference type="Gene3D" id="3.30.450.40">
    <property type="match status" value="1"/>
</dbReference>
<comment type="similarity">
    <text evidence="1">Belongs to the adenylyl cyclase class-3 family.</text>
</comment>
<dbReference type="Proteomes" id="UP000055060">
    <property type="component" value="Unassembled WGS sequence"/>
</dbReference>
<organism evidence="4">
    <name type="scientific">Longilinea arvoryzae</name>
    <dbReference type="NCBI Taxonomy" id="360412"/>
    <lineage>
        <taxon>Bacteria</taxon>
        <taxon>Bacillati</taxon>
        <taxon>Chloroflexota</taxon>
        <taxon>Anaerolineae</taxon>
        <taxon>Anaerolineales</taxon>
        <taxon>Anaerolineaceae</taxon>
        <taxon>Longilinea</taxon>
    </lineage>
</organism>
<dbReference type="InterPro" id="IPR003018">
    <property type="entry name" value="GAF"/>
</dbReference>
<dbReference type="Gene3D" id="3.30.450.20">
    <property type="entry name" value="PAS domain"/>
    <property type="match status" value="1"/>
</dbReference>
<dbReference type="SMART" id="SM00044">
    <property type="entry name" value="CYCc"/>
    <property type="match status" value="1"/>
</dbReference>
<dbReference type="RefSeq" id="WP_075074417.1">
    <property type="nucleotide sequence ID" value="NZ_DF967972.1"/>
</dbReference>
<dbReference type="Pfam" id="PF01590">
    <property type="entry name" value="GAF"/>
    <property type="match status" value="1"/>
</dbReference>
<protein>
    <submittedName>
        <fullName evidence="4">Protein containg PAS domain S-box</fullName>
    </submittedName>
</protein>
<keyword evidence="5" id="KW-1185">Reference proteome</keyword>
<dbReference type="Pfam" id="PF00211">
    <property type="entry name" value="Guanylate_cyc"/>
    <property type="match status" value="1"/>
</dbReference>
<reference evidence="4" key="1">
    <citation type="submission" date="2015-07" db="EMBL/GenBank/DDBJ databases">
        <title>Draft Genome Sequences of Anaerolinea thermolimosa IMO-1, Bellilinea caldifistulae GOMI-1, Leptolinea tardivitalis YMTK-2, Levilinea saccharolytica KIBI-1,Longilinea arvoryzae KOME-1, Previously Described as Members of the Anaerolineaceae (Chloroflexi).</title>
        <authorList>
            <person name="Sekiguchi Y."/>
            <person name="Ohashi A."/>
            <person name="Matsuura N."/>
            <person name="Tourlousse M.D."/>
        </authorList>
    </citation>
    <scope>NUCLEOTIDE SEQUENCE [LARGE SCALE GENOMIC DNA]</scope>
    <source>
        <strain evidence="4">KOME-1</strain>
    </source>
</reference>
<evidence type="ECO:0000259" key="2">
    <source>
        <dbReference type="PROSITE" id="PS50112"/>
    </source>
</evidence>
<evidence type="ECO:0000259" key="3">
    <source>
        <dbReference type="PROSITE" id="PS50125"/>
    </source>
</evidence>
<dbReference type="SUPFAM" id="SSF55781">
    <property type="entry name" value="GAF domain-like"/>
    <property type="match status" value="1"/>
</dbReference>
<dbReference type="PANTHER" id="PTHR43081">
    <property type="entry name" value="ADENYLATE CYCLASE, TERMINAL-DIFFERENTIATION SPECIFIC-RELATED"/>
    <property type="match status" value="1"/>
</dbReference>
<dbReference type="InterPro" id="IPR001054">
    <property type="entry name" value="A/G_cyclase"/>
</dbReference>
<dbReference type="InterPro" id="IPR029016">
    <property type="entry name" value="GAF-like_dom_sf"/>
</dbReference>
<dbReference type="InterPro" id="IPR000014">
    <property type="entry name" value="PAS"/>
</dbReference>
<dbReference type="InterPro" id="IPR029787">
    <property type="entry name" value="Nucleotide_cyclase"/>
</dbReference>
<feature type="domain" description="PAS" evidence="2">
    <location>
        <begin position="242"/>
        <end position="303"/>
    </location>
</feature>
<dbReference type="InterPro" id="IPR035965">
    <property type="entry name" value="PAS-like_dom_sf"/>
</dbReference>
<dbReference type="CDD" id="cd07302">
    <property type="entry name" value="CHD"/>
    <property type="match status" value="1"/>
</dbReference>
<dbReference type="SUPFAM" id="SSF55785">
    <property type="entry name" value="PYP-like sensor domain (PAS domain)"/>
    <property type="match status" value="1"/>
</dbReference>
<accession>A0A0S7BBZ4</accession>
<dbReference type="OrthoDB" id="9806704at2"/>
<dbReference type="EMBL" id="DF967972">
    <property type="protein sequence ID" value="GAP15230.1"/>
    <property type="molecule type" value="Genomic_DNA"/>
</dbReference>
<feature type="domain" description="Guanylate cyclase" evidence="3">
    <location>
        <begin position="395"/>
        <end position="525"/>
    </location>
</feature>
<evidence type="ECO:0000313" key="5">
    <source>
        <dbReference type="Proteomes" id="UP000055060"/>
    </source>
</evidence>
<evidence type="ECO:0000256" key="1">
    <source>
        <dbReference type="ARBA" id="ARBA00005381"/>
    </source>
</evidence>
<dbReference type="SMART" id="SM00091">
    <property type="entry name" value="PAS"/>
    <property type="match status" value="1"/>
</dbReference>
<gene>
    <name evidence="4" type="ORF">LARV_03014</name>
</gene>
<dbReference type="STRING" id="360412.LARV_03014"/>
<dbReference type="NCBIfam" id="TIGR00229">
    <property type="entry name" value="sensory_box"/>
    <property type="match status" value="1"/>
</dbReference>
<name>A0A0S7BBZ4_9CHLR</name>
<dbReference type="AlphaFoldDB" id="A0A0S7BBZ4"/>
<sequence>MTEHTIQINDAPIAQTLSAVELLARQIADYFKQKRPASIPNQVYEAISQLQTQIAILNQRVSHLAQEKRQLSALTEVSQVVNSSLELDDVLQVVMDTIIRLTQAERGFLMLRDEYGNMVTRIARNWEHESVDATEKAFSRTVVNQVIDNGAPVLTTNAQQDPRFSSQESIISLNLRSILCVPLRVKSVVTGVIYADNRIHSGLFSTHDLDLLAAFANEAAVAIENARLFASVRETLDKVTELKNLMNNVFDSIASGVITADMEEKILLCNRAAERILGLTSLQMVGQPLQSSLMPLSALLEPELEKIRSNQQPIQGLEARPTLPERGQVDLRLSLSPLNGVQHQSPGFAIVFEDETEKKRLEAQRRLFERMVSPAVIQQLNPEKLALGGKRQQISVLFADIRGFTSFSETLQPEQLVSVLNRYLAAAADAVLREEGTVDKFLGDAVMAWFNAPIPQPDHSLRAVRAALSIRSAIIALHAELPPSSQLSFGVGIHRGDAVLGLVGSERRLDYTAIGDSVNTARRIQENALAGQILITQDVYAEVADAVYAKEATPILAKGKREPIQVYEVIGLR</sequence>
<dbReference type="Gene3D" id="3.30.70.1230">
    <property type="entry name" value="Nucleotide cyclase"/>
    <property type="match status" value="1"/>
</dbReference>
<dbReference type="GO" id="GO:0009190">
    <property type="term" value="P:cyclic nucleotide biosynthetic process"/>
    <property type="evidence" value="ECO:0007669"/>
    <property type="project" value="InterPro"/>
</dbReference>
<evidence type="ECO:0000313" key="4">
    <source>
        <dbReference type="EMBL" id="GAP15230.1"/>
    </source>
</evidence>
<dbReference type="PANTHER" id="PTHR43081:SF1">
    <property type="entry name" value="ADENYLATE CYCLASE, TERMINAL-DIFFERENTIATION SPECIFIC"/>
    <property type="match status" value="1"/>
</dbReference>
<dbReference type="PROSITE" id="PS50112">
    <property type="entry name" value="PAS"/>
    <property type="match status" value="1"/>
</dbReference>
<dbReference type="SUPFAM" id="SSF55073">
    <property type="entry name" value="Nucleotide cyclase"/>
    <property type="match status" value="1"/>
</dbReference>
<dbReference type="InterPro" id="IPR050697">
    <property type="entry name" value="Adenylyl/Guanylyl_Cyclase_3/4"/>
</dbReference>
<dbReference type="SMART" id="SM00065">
    <property type="entry name" value="GAF"/>
    <property type="match status" value="1"/>
</dbReference>
<dbReference type="PROSITE" id="PS50125">
    <property type="entry name" value="GUANYLATE_CYCLASE_2"/>
    <property type="match status" value="1"/>
</dbReference>
<proteinExistence type="inferred from homology"/>
<dbReference type="CDD" id="cd00130">
    <property type="entry name" value="PAS"/>
    <property type="match status" value="1"/>
</dbReference>